<dbReference type="InterPro" id="IPR000353">
    <property type="entry name" value="MHC_II_b_N"/>
</dbReference>
<keyword evidence="4" id="KW-1015">Disulfide bond</keyword>
<evidence type="ECO:0000256" key="3">
    <source>
        <dbReference type="ARBA" id="ARBA00022989"/>
    </source>
</evidence>
<protein>
    <submittedName>
        <fullName evidence="9">MHC class II beta chain</fullName>
    </submittedName>
</protein>
<feature type="signal peptide" evidence="7">
    <location>
        <begin position="1"/>
        <end position="21"/>
    </location>
</feature>
<dbReference type="PANTHER" id="PTHR19944:SF99">
    <property type="entry name" value="HLA CLASS II HISTOCOMPATIBILITY ANTIGEN, DRB1 BETA CHAIN"/>
    <property type="match status" value="1"/>
</dbReference>
<dbReference type="Pfam" id="PF00969">
    <property type="entry name" value="MHC_II_beta"/>
    <property type="match status" value="1"/>
</dbReference>
<name>A0A1X9GD43_9GOBI</name>
<gene>
    <name evidence="9" type="primary">MHCIIB</name>
</gene>
<dbReference type="InterPro" id="IPR013783">
    <property type="entry name" value="Ig-like_fold"/>
</dbReference>
<keyword evidence="2 6" id="KW-0812">Transmembrane</keyword>
<evidence type="ECO:0000313" key="9">
    <source>
        <dbReference type="EMBL" id="ALB35650.1"/>
    </source>
</evidence>
<dbReference type="AlphaFoldDB" id="A0A1X9GD43"/>
<feature type="transmembrane region" description="Helical" evidence="6">
    <location>
        <begin position="213"/>
        <end position="233"/>
    </location>
</feature>
<dbReference type="Gene3D" id="3.10.320.10">
    <property type="entry name" value="Class II Histocompatibility Antigen, M Beta Chain, Chain B, domain 1"/>
    <property type="match status" value="1"/>
</dbReference>
<comment type="subcellular location">
    <subcellularLocation>
        <location evidence="1">Membrane</location>
        <topology evidence="1">Single-pass type I membrane protein</topology>
    </subcellularLocation>
</comment>
<dbReference type="GO" id="GO:0006955">
    <property type="term" value="P:immune response"/>
    <property type="evidence" value="ECO:0007669"/>
    <property type="project" value="InterPro"/>
</dbReference>
<dbReference type="PANTHER" id="PTHR19944">
    <property type="entry name" value="MHC CLASS II-RELATED"/>
    <property type="match status" value="1"/>
</dbReference>
<dbReference type="InterPro" id="IPR014745">
    <property type="entry name" value="MHC_II_a/b_N"/>
</dbReference>
<keyword evidence="7" id="KW-0732">Signal</keyword>
<feature type="chain" id="PRO_5012327057" evidence="7">
    <location>
        <begin position="22"/>
        <end position="241"/>
    </location>
</feature>
<accession>A0A1X9GD43</accession>
<evidence type="ECO:0000256" key="1">
    <source>
        <dbReference type="ARBA" id="ARBA00004479"/>
    </source>
</evidence>
<dbReference type="PROSITE" id="PS50835">
    <property type="entry name" value="IG_LIKE"/>
    <property type="match status" value="1"/>
</dbReference>
<dbReference type="Pfam" id="PF07654">
    <property type="entry name" value="C1-set"/>
    <property type="match status" value="1"/>
</dbReference>
<evidence type="ECO:0000256" key="7">
    <source>
        <dbReference type="SAM" id="SignalP"/>
    </source>
</evidence>
<dbReference type="SMART" id="SM00921">
    <property type="entry name" value="MHC_II_beta"/>
    <property type="match status" value="1"/>
</dbReference>
<keyword evidence="5" id="KW-0325">Glycoprotein</keyword>
<feature type="domain" description="Ig-like" evidence="8">
    <location>
        <begin position="97"/>
        <end position="197"/>
    </location>
</feature>
<keyword evidence="6" id="KW-0472">Membrane</keyword>
<organism evidence="9">
    <name type="scientific">Odontobutis potamophilus</name>
    <dbReference type="NCBI Taxonomy" id="3358257"/>
    <lineage>
        <taxon>Eukaryota</taxon>
        <taxon>Metazoa</taxon>
        <taxon>Chordata</taxon>
        <taxon>Craniata</taxon>
        <taxon>Vertebrata</taxon>
        <taxon>Euteleostomi</taxon>
        <taxon>Actinopterygii</taxon>
        <taxon>Neopterygii</taxon>
        <taxon>Teleostei</taxon>
        <taxon>Neoteleostei</taxon>
        <taxon>Acanthomorphata</taxon>
        <taxon>Gobiaria</taxon>
        <taxon>Gobiiformes</taxon>
        <taxon>Gobioidei</taxon>
        <taxon>Odontobutidae</taxon>
        <taxon>Odontobutis</taxon>
    </lineage>
</organism>
<dbReference type="InterPro" id="IPR003597">
    <property type="entry name" value="Ig_C1-set"/>
</dbReference>
<dbReference type="Gene3D" id="2.60.40.10">
    <property type="entry name" value="Immunoglobulins"/>
    <property type="match status" value="1"/>
</dbReference>
<evidence type="ECO:0000256" key="4">
    <source>
        <dbReference type="ARBA" id="ARBA00023157"/>
    </source>
</evidence>
<dbReference type="EMBL" id="KP973946">
    <property type="protein sequence ID" value="ALB35650.1"/>
    <property type="molecule type" value="mRNA"/>
</dbReference>
<keyword evidence="3 6" id="KW-1133">Transmembrane helix</keyword>
<evidence type="ECO:0000256" key="2">
    <source>
        <dbReference type="ARBA" id="ARBA00022692"/>
    </source>
</evidence>
<dbReference type="SUPFAM" id="SSF48726">
    <property type="entry name" value="Immunoglobulin"/>
    <property type="match status" value="1"/>
</dbReference>
<reference evidence="9" key="1">
    <citation type="journal article" date="2016" name="Fish. Sci.">
        <title>Molecular characterization and expression analysis of major histocompatibility complex class IIA and IIB genes of Odontobutis potamophila.</title>
        <authorList>
            <person name="Liang F."/>
            <person name="Wang Y."/>
            <person name="Tao P."/>
            <person name="Zhang G."/>
            <person name="Yin S."/>
        </authorList>
    </citation>
    <scope>NUCLEOTIDE SEQUENCE</scope>
</reference>
<dbReference type="SMART" id="SM00407">
    <property type="entry name" value="IGc1"/>
    <property type="match status" value="1"/>
</dbReference>
<dbReference type="InterPro" id="IPR050160">
    <property type="entry name" value="MHC/Immunoglobulin"/>
</dbReference>
<dbReference type="GO" id="GO:0042613">
    <property type="term" value="C:MHC class II protein complex"/>
    <property type="evidence" value="ECO:0007669"/>
    <property type="project" value="InterPro"/>
</dbReference>
<dbReference type="InterPro" id="IPR007110">
    <property type="entry name" value="Ig-like_dom"/>
</dbReference>
<dbReference type="GO" id="GO:0019882">
    <property type="term" value="P:antigen processing and presentation"/>
    <property type="evidence" value="ECO:0007669"/>
    <property type="project" value="InterPro"/>
</dbReference>
<dbReference type="InterPro" id="IPR036179">
    <property type="entry name" value="Ig-like_dom_sf"/>
</dbReference>
<dbReference type="InterPro" id="IPR011162">
    <property type="entry name" value="MHC_I/II-like_Ag-recog"/>
</dbReference>
<evidence type="ECO:0000256" key="5">
    <source>
        <dbReference type="ARBA" id="ARBA00023180"/>
    </source>
</evidence>
<dbReference type="SUPFAM" id="SSF54452">
    <property type="entry name" value="MHC antigen-recognition domain"/>
    <property type="match status" value="1"/>
</dbReference>
<sequence length="241" mass="27109">MCGTWVQLSLLLLLGLHAADGFLFYTAAHCEFNSTEPNEIEFIFSFFYNKLEFLKFSSSSGRFRGFTDIGVERAAIFNRNSSMMEFWRSRKTEYCLPSVKTWYSHILSRSAKPYAVLSSTRGSDGVLVCSVYGFYPKDISVSWTNNQQPIKTGVTSTVLLPNSDWYYQVHSHLEYSPRSGDHISCLITHASLSSPLVLDWDGPITKADWINSAIGASGLVLGLVLSLSGFIFYKRRSQDLS</sequence>
<evidence type="ECO:0000256" key="6">
    <source>
        <dbReference type="SAM" id="Phobius"/>
    </source>
</evidence>
<evidence type="ECO:0000259" key="8">
    <source>
        <dbReference type="PROSITE" id="PS50835"/>
    </source>
</evidence>
<proteinExistence type="evidence at transcript level"/>